<dbReference type="EMBL" id="JBHTBH010000012">
    <property type="protein sequence ID" value="MFC7330423.1"/>
    <property type="molecule type" value="Genomic_DNA"/>
</dbReference>
<evidence type="ECO:0000256" key="8">
    <source>
        <dbReference type="RuleBase" id="RU363032"/>
    </source>
</evidence>
<accession>A0ABW2KKM8</accession>
<dbReference type="Proteomes" id="UP001596540">
    <property type="component" value="Unassembled WGS sequence"/>
</dbReference>
<evidence type="ECO:0000256" key="5">
    <source>
        <dbReference type="ARBA" id="ARBA00022692"/>
    </source>
</evidence>
<proteinExistence type="inferred from homology"/>
<keyword evidence="5 8" id="KW-0812">Transmembrane</keyword>
<organism evidence="10 11">
    <name type="scientific">Marinactinospora rubrisoli</name>
    <dbReference type="NCBI Taxonomy" id="2715399"/>
    <lineage>
        <taxon>Bacteria</taxon>
        <taxon>Bacillati</taxon>
        <taxon>Actinomycetota</taxon>
        <taxon>Actinomycetes</taxon>
        <taxon>Streptosporangiales</taxon>
        <taxon>Nocardiopsidaceae</taxon>
        <taxon>Marinactinospora</taxon>
    </lineage>
</organism>
<evidence type="ECO:0000256" key="6">
    <source>
        <dbReference type="ARBA" id="ARBA00022989"/>
    </source>
</evidence>
<dbReference type="CDD" id="cd06261">
    <property type="entry name" value="TM_PBP2"/>
    <property type="match status" value="1"/>
</dbReference>
<comment type="subcellular location">
    <subcellularLocation>
        <location evidence="1 8">Cell membrane</location>
        <topology evidence="1 8">Multi-pass membrane protein</topology>
    </subcellularLocation>
</comment>
<evidence type="ECO:0000256" key="1">
    <source>
        <dbReference type="ARBA" id="ARBA00004651"/>
    </source>
</evidence>
<comment type="caution">
    <text evidence="10">The sequence shown here is derived from an EMBL/GenBank/DDBJ whole genome shotgun (WGS) entry which is preliminary data.</text>
</comment>
<dbReference type="Gene3D" id="1.10.3720.10">
    <property type="entry name" value="MetI-like"/>
    <property type="match status" value="1"/>
</dbReference>
<gene>
    <name evidence="10" type="ORF">ACFQRF_22090</name>
</gene>
<evidence type="ECO:0000256" key="7">
    <source>
        <dbReference type="ARBA" id="ARBA00023136"/>
    </source>
</evidence>
<evidence type="ECO:0000259" key="9">
    <source>
        <dbReference type="PROSITE" id="PS50928"/>
    </source>
</evidence>
<evidence type="ECO:0000313" key="10">
    <source>
        <dbReference type="EMBL" id="MFC7330423.1"/>
    </source>
</evidence>
<keyword evidence="4" id="KW-1003">Cell membrane</keyword>
<feature type="transmembrane region" description="Helical" evidence="8">
    <location>
        <begin position="260"/>
        <end position="286"/>
    </location>
</feature>
<reference evidence="11" key="1">
    <citation type="journal article" date="2019" name="Int. J. Syst. Evol. Microbiol.">
        <title>The Global Catalogue of Microorganisms (GCM) 10K type strain sequencing project: providing services to taxonomists for standard genome sequencing and annotation.</title>
        <authorList>
            <consortium name="The Broad Institute Genomics Platform"/>
            <consortium name="The Broad Institute Genome Sequencing Center for Infectious Disease"/>
            <person name="Wu L."/>
            <person name="Ma J."/>
        </authorList>
    </citation>
    <scope>NUCLEOTIDE SEQUENCE [LARGE SCALE GENOMIC DNA]</scope>
    <source>
        <strain evidence="11">CGMCC 4.7382</strain>
    </source>
</reference>
<feature type="transmembrane region" description="Helical" evidence="8">
    <location>
        <begin position="12"/>
        <end position="34"/>
    </location>
</feature>
<feature type="transmembrane region" description="Helical" evidence="8">
    <location>
        <begin position="71"/>
        <end position="91"/>
    </location>
</feature>
<comment type="similarity">
    <text evidence="2">Belongs to the binding-protein-dependent transport system permease family. CysTW subfamily.</text>
</comment>
<evidence type="ECO:0000256" key="3">
    <source>
        <dbReference type="ARBA" id="ARBA00022448"/>
    </source>
</evidence>
<feature type="transmembrane region" description="Helical" evidence="8">
    <location>
        <begin position="159"/>
        <end position="182"/>
    </location>
</feature>
<dbReference type="InterPro" id="IPR000515">
    <property type="entry name" value="MetI-like"/>
</dbReference>
<keyword evidence="7 8" id="KW-0472">Membrane</keyword>
<evidence type="ECO:0000313" key="11">
    <source>
        <dbReference type="Proteomes" id="UP001596540"/>
    </source>
</evidence>
<dbReference type="Pfam" id="PF00528">
    <property type="entry name" value="BPD_transp_1"/>
    <property type="match status" value="1"/>
</dbReference>
<dbReference type="RefSeq" id="WP_379873072.1">
    <property type="nucleotide sequence ID" value="NZ_JBHTBH010000012.1"/>
</dbReference>
<keyword evidence="3 8" id="KW-0813">Transport</keyword>
<dbReference type="PANTHER" id="PTHR42929">
    <property type="entry name" value="INNER MEMBRANE ABC TRANSPORTER PERMEASE PROTEIN YDCU-RELATED-RELATED"/>
    <property type="match status" value="1"/>
</dbReference>
<feature type="domain" description="ABC transmembrane type-1" evidence="9">
    <location>
        <begin position="72"/>
        <end position="279"/>
    </location>
</feature>
<protein>
    <submittedName>
        <fullName evidence="10">ABC transporter permease</fullName>
    </submittedName>
</protein>
<evidence type="ECO:0000256" key="4">
    <source>
        <dbReference type="ARBA" id="ARBA00022475"/>
    </source>
</evidence>
<keyword evidence="11" id="KW-1185">Reference proteome</keyword>
<sequence>MTRSTTAARGRAAGAGYVLPAVLFLAALFAVPLARILELSLHPVDGTGNPLPELSLVQYQRVLTEPFFAEALRYSLLTALLVTALCVLLGYPVAYALARTRPGVLRTVMFVIVVSPLLTSVVVRSYGWVVLLSANGAVNRFLTATGLADEPVPLLTSNLAIVVSVTHVLLPFAVIPLTTALGGIDGNLRRASQVLGAGPVRTFWRVTVPLSLPGVATGAMVVLPLAMGIYITPLLVGGANRPLAGLRVYSQITSVYDYPVAAALSFTLLLLTLLCVTVLGSGFRFWERRLYG</sequence>
<keyword evidence="6 8" id="KW-1133">Transmembrane helix</keyword>
<feature type="transmembrane region" description="Helical" evidence="8">
    <location>
        <begin position="103"/>
        <end position="123"/>
    </location>
</feature>
<dbReference type="SUPFAM" id="SSF161098">
    <property type="entry name" value="MetI-like"/>
    <property type="match status" value="1"/>
</dbReference>
<dbReference type="InterPro" id="IPR035906">
    <property type="entry name" value="MetI-like_sf"/>
</dbReference>
<dbReference type="PROSITE" id="PS50928">
    <property type="entry name" value="ABC_TM1"/>
    <property type="match status" value="1"/>
</dbReference>
<name>A0ABW2KKM8_9ACTN</name>
<feature type="transmembrane region" description="Helical" evidence="8">
    <location>
        <begin position="203"/>
        <end position="231"/>
    </location>
</feature>
<dbReference type="PANTHER" id="PTHR42929:SF5">
    <property type="entry name" value="ABC TRANSPORTER PERMEASE PROTEIN"/>
    <property type="match status" value="1"/>
</dbReference>
<evidence type="ECO:0000256" key="2">
    <source>
        <dbReference type="ARBA" id="ARBA00007069"/>
    </source>
</evidence>